<dbReference type="OrthoDB" id="885042at2"/>
<dbReference type="EMBL" id="JRAI01000061">
    <property type="protein sequence ID" value="KGN85062.1"/>
    <property type="molecule type" value="Genomic_DNA"/>
</dbReference>
<dbReference type="AlphaFoldDB" id="A0A0A2F4T3"/>
<dbReference type="Proteomes" id="UP000030130">
    <property type="component" value="Unassembled WGS sequence"/>
</dbReference>
<evidence type="ECO:0000256" key="1">
    <source>
        <dbReference type="SAM" id="SignalP"/>
    </source>
</evidence>
<feature type="chain" id="PRO_5001998628" evidence="1">
    <location>
        <begin position="23"/>
        <end position="73"/>
    </location>
</feature>
<accession>A0A0A2F4T3</accession>
<organism evidence="2 3">
    <name type="scientific">Porphyromonas gulae</name>
    <dbReference type="NCBI Taxonomy" id="111105"/>
    <lineage>
        <taxon>Bacteria</taxon>
        <taxon>Pseudomonadati</taxon>
        <taxon>Bacteroidota</taxon>
        <taxon>Bacteroidia</taxon>
        <taxon>Bacteroidales</taxon>
        <taxon>Porphyromonadaceae</taxon>
        <taxon>Porphyromonas</taxon>
    </lineage>
</organism>
<sequence length="73" mass="8207">MKTILRTLGVVALLCLPLKASEADRTAYICVSKSAKVYHLDRDCKGLNRCNHEVRAVKLKEIAKYRRGCKICA</sequence>
<proteinExistence type="predicted"/>
<feature type="signal peptide" evidence="1">
    <location>
        <begin position="1"/>
        <end position="22"/>
    </location>
</feature>
<comment type="caution">
    <text evidence="2">The sequence shown here is derived from an EMBL/GenBank/DDBJ whole genome shotgun (WGS) entry which is preliminary data.</text>
</comment>
<evidence type="ECO:0000313" key="2">
    <source>
        <dbReference type="EMBL" id="KGN85062.1"/>
    </source>
</evidence>
<keyword evidence="1" id="KW-0732">Signal</keyword>
<name>A0A0A2F4T3_9PORP</name>
<protein>
    <submittedName>
        <fullName evidence="2">Uncharacterized protein</fullName>
    </submittedName>
</protein>
<evidence type="ECO:0000313" key="3">
    <source>
        <dbReference type="Proteomes" id="UP000030130"/>
    </source>
</evidence>
<reference evidence="2 3" key="1">
    <citation type="submission" date="2014-08" db="EMBL/GenBank/DDBJ databases">
        <title>Porphyromonas gulae strain:COT-052_OH1451 Genome sequencing.</title>
        <authorList>
            <person name="Wallis C."/>
            <person name="Deusch O."/>
            <person name="O'Flynn C."/>
            <person name="Davis I."/>
            <person name="Jospin G."/>
            <person name="Darling A.E."/>
            <person name="Coil D.A."/>
            <person name="Alexiev A."/>
            <person name="Horsfall A."/>
            <person name="Kirkwood N."/>
            <person name="Harris S."/>
            <person name="Eisen J.A."/>
        </authorList>
    </citation>
    <scope>NUCLEOTIDE SEQUENCE [LARGE SCALE GENOMIC DNA]</scope>
    <source>
        <strain evidence="3">COT-052 OH1451</strain>
    </source>
</reference>
<dbReference type="RefSeq" id="WP_039421371.1">
    <property type="nucleotide sequence ID" value="NZ_JRAI01000061.1"/>
</dbReference>
<gene>
    <name evidence="2" type="ORF">HR08_07095</name>
</gene>